<sequence length="517" mass="57608">MTTEFTFSHFTLRVHERQLLAHGKPVLLGARAFDVLCALVHKAGALVTKSELFNLVWPGMVVEENNLQVHVSSLRKLLGSELIMTIPGQGYRFVARVAPVVPAAALAVDKAMPEPVPIVAPSTSRSVAVLPFGVAGGVAEEGYLADGMAEDIINRLSRSRWLYVIARSSSVSYRHPLPPNGTISQQLGVRYLVTGLIRFNGNRLRITAELIDGPRNETIWAQSFDRPVDDLFQVQDEISAAIVSAIEPVYLRREEWVSSQTTPRDREHWELLMRARWHFWRSTRDHMQKAEHFAQKALDTKPDDPPSLALMAFVLMSRVWAGWSDSARMDIAEANRLALMAVSHDDTDAFAHFTLGTVLSFSHNFPQAISEQEHALSIYPQFAAAAGELGRLLAFCGRTQEAASYALQACEASPLDPHLSLWIRTRALASFIEQDYQAALGFALQALSKRPDWFFNHYLLAACQVAAGVPEDAQQTLRQAQKFGPYSLQALKAGHPFVDENHLNRYTDCLRQAGWSE</sequence>
<dbReference type="Gene3D" id="3.40.50.10070">
    <property type="entry name" value="TolB, N-terminal domain"/>
    <property type="match status" value="1"/>
</dbReference>
<dbReference type="EMBL" id="FMZC01000012">
    <property type="protein sequence ID" value="SDE12817.1"/>
    <property type="molecule type" value="Genomic_DNA"/>
</dbReference>
<dbReference type="SUPFAM" id="SSF48452">
    <property type="entry name" value="TPR-like"/>
    <property type="match status" value="1"/>
</dbReference>
<keyword evidence="5" id="KW-1185">Reference proteome</keyword>
<dbReference type="Gene3D" id="1.25.40.10">
    <property type="entry name" value="Tetratricopeptide repeat domain"/>
    <property type="match status" value="1"/>
</dbReference>
<dbReference type="CDD" id="cd00383">
    <property type="entry name" value="trans_reg_C"/>
    <property type="match status" value="1"/>
</dbReference>
<accession>A0A1G7AED2</accession>
<dbReference type="InterPro" id="IPR016032">
    <property type="entry name" value="Sig_transdc_resp-reg_C-effctor"/>
</dbReference>
<reference evidence="4 5" key="1">
    <citation type="submission" date="2016-10" db="EMBL/GenBank/DDBJ databases">
        <authorList>
            <person name="de Groot N.N."/>
        </authorList>
    </citation>
    <scope>NUCLEOTIDE SEQUENCE [LARGE SCALE GENOMIC DNA]</scope>
    <source>
        <strain evidence="4 5">DSM 16619</strain>
    </source>
</reference>
<protein>
    <submittedName>
        <fullName evidence="4">TolB amino-terminal domain-containing protein</fullName>
    </submittedName>
</protein>
<dbReference type="SUPFAM" id="SSF46894">
    <property type="entry name" value="C-terminal effector domain of the bipartite response regulators"/>
    <property type="match status" value="1"/>
</dbReference>
<evidence type="ECO:0000256" key="2">
    <source>
        <dbReference type="PROSITE-ProRule" id="PRU01091"/>
    </source>
</evidence>
<name>A0A1G7AED2_9BURK</name>
<dbReference type="GO" id="GO:0000160">
    <property type="term" value="P:phosphorelay signal transduction system"/>
    <property type="evidence" value="ECO:0007669"/>
    <property type="project" value="InterPro"/>
</dbReference>
<dbReference type="InterPro" id="IPR011990">
    <property type="entry name" value="TPR-like_helical_dom_sf"/>
</dbReference>
<dbReference type="InterPro" id="IPR036388">
    <property type="entry name" value="WH-like_DNA-bd_sf"/>
</dbReference>
<dbReference type="RefSeq" id="WP_092745065.1">
    <property type="nucleotide sequence ID" value="NZ_FMZC01000012.1"/>
</dbReference>
<dbReference type="SMART" id="SM00862">
    <property type="entry name" value="Trans_reg_C"/>
    <property type="match status" value="1"/>
</dbReference>
<feature type="domain" description="OmpR/PhoB-type" evidence="3">
    <location>
        <begin position="2"/>
        <end position="95"/>
    </location>
</feature>
<evidence type="ECO:0000259" key="3">
    <source>
        <dbReference type="PROSITE" id="PS51755"/>
    </source>
</evidence>
<dbReference type="OrthoDB" id="9045337at2"/>
<evidence type="ECO:0000256" key="1">
    <source>
        <dbReference type="ARBA" id="ARBA00023125"/>
    </source>
</evidence>
<dbReference type="InterPro" id="IPR001867">
    <property type="entry name" value="OmpR/PhoB-type_DNA-bd"/>
</dbReference>
<evidence type="ECO:0000313" key="4">
    <source>
        <dbReference type="EMBL" id="SDE12817.1"/>
    </source>
</evidence>
<dbReference type="GO" id="GO:0003677">
    <property type="term" value="F:DNA binding"/>
    <property type="evidence" value="ECO:0007669"/>
    <property type="project" value="UniProtKB-UniRule"/>
</dbReference>
<evidence type="ECO:0000313" key="5">
    <source>
        <dbReference type="Proteomes" id="UP000198781"/>
    </source>
</evidence>
<organism evidence="4 5">
    <name type="scientific">Paracidovorax valerianellae</name>
    <dbReference type="NCBI Taxonomy" id="187868"/>
    <lineage>
        <taxon>Bacteria</taxon>
        <taxon>Pseudomonadati</taxon>
        <taxon>Pseudomonadota</taxon>
        <taxon>Betaproteobacteria</taxon>
        <taxon>Burkholderiales</taxon>
        <taxon>Comamonadaceae</taxon>
        <taxon>Paracidovorax</taxon>
    </lineage>
</organism>
<dbReference type="Proteomes" id="UP000198781">
    <property type="component" value="Unassembled WGS sequence"/>
</dbReference>
<gene>
    <name evidence="4" type="ORF">SAMN05192589_112141</name>
</gene>
<dbReference type="STRING" id="187868.SAMN05192589_112141"/>
<dbReference type="Pfam" id="PF00486">
    <property type="entry name" value="Trans_reg_C"/>
    <property type="match status" value="1"/>
</dbReference>
<feature type="DNA-binding region" description="OmpR/PhoB-type" evidence="2">
    <location>
        <begin position="2"/>
        <end position="95"/>
    </location>
</feature>
<dbReference type="AlphaFoldDB" id="A0A1G7AED2"/>
<dbReference type="PANTHER" id="PTHR47691:SF3">
    <property type="entry name" value="HTH-TYPE TRANSCRIPTIONAL REGULATOR RV0890C-RELATED"/>
    <property type="match status" value="1"/>
</dbReference>
<proteinExistence type="predicted"/>
<dbReference type="Gene3D" id="1.10.10.10">
    <property type="entry name" value="Winged helix-like DNA-binding domain superfamily/Winged helix DNA-binding domain"/>
    <property type="match status" value="1"/>
</dbReference>
<keyword evidence="1 2" id="KW-0238">DNA-binding</keyword>
<dbReference type="PROSITE" id="PS51755">
    <property type="entry name" value="OMPR_PHOB"/>
    <property type="match status" value="1"/>
</dbReference>
<dbReference type="PANTHER" id="PTHR47691">
    <property type="entry name" value="REGULATOR-RELATED"/>
    <property type="match status" value="1"/>
</dbReference>
<dbReference type="GO" id="GO:0006355">
    <property type="term" value="P:regulation of DNA-templated transcription"/>
    <property type="evidence" value="ECO:0007669"/>
    <property type="project" value="InterPro"/>
</dbReference>